<evidence type="ECO:0000256" key="5">
    <source>
        <dbReference type="ARBA" id="ARBA00023136"/>
    </source>
</evidence>
<evidence type="ECO:0000313" key="10">
    <source>
        <dbReference type="Proteomes" id="UP001291926"/>
    </source>
</evidence>
<comment type="similarity">
    <text evidence="2">Belongs to the major facilitator superfamily. Proton-dependent oligopeptide transporter (POT/PTR) (TC 2.A.17) family.</text>
</comment>
<protein>
    <recommendedName>
        <fullName evidence="8">F-box associated beta-propeller type 1 domain-containing protein</fullName>
    </recommendedName>
</protein>
<evidence type="ECO:0000256" key="7">
    <source>
        <dbReference type="SAM" id="Phobius"/>
    </source>
</evidence>
<feature type="transmembrane region" description="Helical" evidence="7">
    <location>
        <begin position="342"/>
        <end position="361"/>
    </location>
</feature>
<evidence type="ECO:0000259" key="8">
    <source>
        <dbReference type="Pfam" id="PF07734"/>
    </source>
</evidence>
<dbReference type="Pfam" id="PF00854">
    <property type="entry name" value="PTR2"/>
    <property type="match status" value="1"/>
</dbReference>
<evidence type="ECO:0000256" key="3">
    <source>
        <dbReference type="ARBA" id="ARBA00022692"/>
    </source>
</evidence>
<dbReference type="InterPro" id="IPR000109">
    <property type="entry name" value="POT_fam"/>
</dbReference>
<dbReference type="NCBIfam" id="TIGR01640">
    <property type="entry name" value="F_box_assoc_1"/>
    <property type="match status" value="1"/>
</dbReference>
<dbReference type="Pfam" id="PF07734">
    <property type="entry name" value="FBA_1"/>
    <property type="match status" value="1"/>
</dbReference>
<keyword evidence="4 7" id="KW-1133">Transmembrane helix</keyword>
<feature type="transmembrane region" description="Helical" evidence="7">
    <location>
        <begin position="129"/>
        <end position="148"/>
    </location>
</feature>
<dbReference type="InterPro" id="IPR036259">
    <property type="entry name" value="MFS_trans_sf"/>
</dbReference>
<feature type="domain" description="F-box associated beta-propeller type 1" evidence="8">
    <location>
        <begin position="406"/>
        <end position="578"/>
    </location>
</feature>
<keyword evidence="5 7" id="KW-0472">Membrane</keyword>
<gene>
    <name evidence="9" type="ORF">RD792_013974</name>
</gene>
<dbReference type="Gene3D" id="1.20.1250.20">
    <property type="entry name" value="MFS general substrate transporter like domains"/>
    <property type="match status" value="1"/>
</dbReference>
<evidence type="ECO:0000256" key="4">
    <source>
        <dbReference type="ARBA" id="ARBA00022989"/>
    </source>
</evidence>
<dbReference type="InterPro" id="IPR006527">
    <property type="entry name" value="F-box-assoc_dom_typ1"/>
</dbReference>
<keyword evidence="3 7" id="KW-0812">Transmembrane</keyword>
<reference evidence="9 10" key="1">
    <citation type="journal article" date="2023" name="bioRxiv">
        <title>Genome report: Whole genome sequence and annotation of Penstemon davidsonii.</title>
        <authorList>
            <person name="Ostevik K.L."/>
            <person name="Alabady M."/>
            <person name="Zhang M."/>
            <person name="Rausher M.D."/>
        </authorList>
    </citation>
    <scope>NUCLEOTIDE SEQUENCE [LARGE SCALE GENOMIC DNA]</scope>
    <source>
        <strain evidence="9">DNT005</strain>
        <tissue evidence="9">Whole leaf</tissue>
    </source>
</reference>
<evidence type="ECO:0000256" key="1">
    <source>
        <dbReference type="ARBA" id="ARBA00004141"/>
    </source>
</evidence>
<accession>A0ABR0CN20</accession>
<feature type="transmembrane region" description="Helical" evidence="7">
    <location>
        <begin position="74"/>
        <end position="96"/>
    </location>
</feature>
<evidence type="ECO:0000256" key="2">
    <source>
        <dbReference type="ARBA" id="ARBA00005982"/>
    </source>
</evidence>
<comment type="caution">
    <text evidence="9">The sequence shown here is derived from an EMBL/GenBank/DDBJ whole genome shotgun (WGS) entry which is preliminary data.</text>
</comment>
<dbReference type="InterPro" id="IPR017451">
    <property type="entry name" value="F-box-assoc_interact_dom"/>
</dbReference>
<proteinExistence type="inferred from homology"/>
<feature type="transmembrane region" description="Helical" evidence="7">
    <location>
        <begin position="267"/>
        <end position="292"/>
    </location>
</feature>
<sequence>MSTPPVLANAMETCTKYKPECIGHVQKLLFYIALPLIAFGMSGHLTCWKSFIIDQIIPLEDDESESDDEDDNDGILLVFFFGMVSGIISEMSGHLISWNTLREEEQLENIPPEELQEAFNETTSWRFHIIIPSFVVGTIVAVIALFYIKPWSLRFGIPAICTLVATLLFISGSWSYKIYYKTREISPLTVFLRVFVAAISKLFYRSPKDATKLYEIQDPQLDSVPHTNSLRCLDKAAIVIPTEPLEEQEKNKWRLCRVTEVEETKTIICMIPVWMTFILCGVVSAIGFTFFIEQLNHLNPKVGRLKVPIVALLYCHEQAQNKFAKFYAKFAASLGQSGSRKLAPSIGIAVSMVLGINSFFFGRTTLLHHAAPAGRIVIHLALKIAYKISIAIQIAKSIWEPLSFLYAMDFNSPSINAKVEARKLEFSTLFYYPIALIEVQVCQGLIFFSELLPHVVIWNPATHRHRQVPVVDNGHQFCFGYDCITDDYKLVIYYPGCKKGTIIQVYSLVSDTWGPKRNYDFKDISSPIYVDGVLYQMDCDDSLVELDVKIVVFDLATNVRRVLPGPIKDRGNLKKMNLQKLLIREFYATYWCYDIEKETSELFDTDDDFQVLDSCIYFESLVRV</sequence>
<dbReference type="PANTHER" id="PTHR11654">
    <property type="entry name" value="OLIGOPEPTIDE TRANSPORTER-RELATED"/>
    <property type="match status" value="1"/>
</dbReference>
<comment type="subcellular location">
    <subcellularLocation>
        <location evidence="1">Membrane</location>
        <topology evidence="1">Multi-pass membrane protein</topology>
    </subcellularLocation>
</comment>
<name>A0ABR0CN20_9LAMI</name>
<feature type="transmembrane region" description="Helical" evidence="7">
    <location>
        <begin position="28"/>
        <end position="53"/>
    </location>
</feature>
<dbReference type="EMBL" id="JAYDYQ010002687">
    <property type="protein sequence ID" value="KAK4478497.1"/>
    <property type="molecule type" value="Genomic_DNA"/>
</dbReference>
<keyword evidence="10" id="KW-1185">Reference proteome</keyword>
<evidence type="ECO:0000313" key="9">
    <source>
        <dbReference type="EMBL" id="KAK4478497.1"/>
    </source>
</evidence>
<dbReference type="Proteomes" id="UP001291926">
    <property type="component" value="Unassembled WGS sequence"/>
</dbReference>
<comment type="similarity">
    <text evidence="6">Belongs to the major facilitator superfamily. Phosphate:H(+) symporter (TC 2.A.1.9) family.</text>
</comment>
<evidence type="ECO:0000256" key="6">
    <source>
        <dbReference type="ARBA" id="ARBA00044504"/>
    </source>
</evidence>
<organism evidence="9 10">
    <name type="scientific">Penstemon davidsonii</name>
    <dbReference type="NCBI Taxonomy" id="160366"/>
    <lineage>
        <taxon>Eukaryota</taxon>
        <taxon>Viridiplantae</taxon>
        <taxon>Streptophyta</taxon>
        <taxon>Embryophyta</taxon>
        <taxon>Tracheophyta</taxon>
        <taxon>Spermatophyta</taxon>
        <taxon>Magnoliopsida</taxon>
        <taxon>eudicotyledons</taxon>
        <taxon>Gunneridae</taxon>
        <taxon>Pentapetalae</taxon>
        <taxon>asterids</taxon>
        <taxon>lamiids</taxon>
        <taxon>Lamiales</taxon>
        <taxon>Plantaginaceae</taxon>
        <taxon>Cheloneae</taxon>
        <taxon>Penstemon</taxon>
    </lineage>
</organism>
<feature type="transmembrane region" description="Helical" evidence="7">
    <location>
        <begin position="155"/>
        <end position="179"/>
    </location>
</feature>